<dbReference type="Gene3D" id="2.30.30.40">
    <property type="entry name" value="SH3 Domains"/>
    <property type="match status" value="3"/>
</dbReference>
<evidence type="ECO:0000256" key="9">
    <source>
        <dbReference type="ARBA" id="ARBA00081865"/>
    </source>
</evidence>
<dbReference type="InterPro" id="IPR027417">
    <property type="entry name" value="P-loop_NTPase"/>
</dbReference>
<evidence type="ECO:0000256" key="7">
    <source>
        <dbReference type="ARBA" id="ARBA00053444"/>
    </source>
</evidence>
<dbReference type="GO" id="GO:0005525">
    <property type="term" value="F:GTP binding"/>
    <property type="evidence" value="ECO:0007669"/>
    <property type="project" value="UniProtKB-KW"/>
</dbReference>
<feature type="domain" description="SH3" evidence="12">
    <location>
        <begin position="203"/>
        <end position="262"/>
    </location>
</feature>
<accession>A0A6P3Y9R3</accession>
<feature type="compositionally biased region" description="Low complexity" evidence="11">
    <location>
        <begin position="263"/>
        <end position="280"/>
    </location>
</feature>
<dbReference type="PROSITE" id="PS51419">
    <property type="entry name" value="RAB"/>
    <property type="match status" value="1"/>
</dbReference>
<organism evidence="13 14">
    <name type="scientific">Dinoponera quadriceps</name>
    <name type="common">South American ant</name>
    <dbReference type="NCBI Taxonomy" id="609295"/>
    <lineage>
        <taxon>Eukaryota</taxon>
        <taxon>Metazoa</taxon>
        <taxon>Ecdysozoa</taxon>
        <taxon>Arthropoda</taxon>
        <taxon>Hexapoda</taxon>
        <taxon>Insecta</taxon>
        <taxon>Pterygota</taxon>
        <taxon>Neoptera</taxon>
        <taxon>Endopterygota</taxon>
        <taxon>Hymenoptera</taxon>
        <taxon>Apocrita</taxon>
        <taxon>Aculeata</taxon>
        <taxon>Formicoidea</taxon>
        <taxon>Formicidae</taxon>
        <taxon>Ponerinae</taxon>
        <taxon>Ponerini</taxon>
        <taxon>Dinoponera</taxon>
    </lineage>
</organism>
<evidence type="ECO:0000256" key="1">
    <source>
        <dbReference type="ARBA" id="ARBA00006270"/>
    </source>
</evidence>
<keyword evidence="5" id="KW-0449">Lipoprotein</keyword>
<keyword evidence="13" id="KW-1185">Reference proteome</keyword>
<comment type="similarity">
    <text evidence="1">Belongs to the small GTPase superfamily. Rab family.</text>
</comment>
<feature type="domain" description="SH3" evidence="12">
    <location>
        <begin position="291"/>
        <end position="350"/>
    </location>
</feature>
<dbReference type="Pfam" id="PF00018">
    <property type="entry name" value="SH3_1"/>
    <property type="match status" value="1"/>
</dbReference>
<feature type="region of interest" description="Disordered" evidence="11">
    <location>
        <begin position="263"/>
        <end position="284"/>
    </location>
</feature>
<dbReference type="PRINTS" id="PR00449">
    <property type="entry name" value="RASTRNSFRMNG"/>
</dbReference>
<dbReference type="SMART" id="SM00173">
    <property type="entry name" value="RAS"/>
    <property type="match status" value="1"/>
</dbReference>
<evidence type="ECO:0000256" key="6">
    <source>
        <dbReference type="ARBA" id="ARBA00023289"/>
    </source>
</evidence>
<dbReference type="PRINTS" id="PR00452">
    <property type="entry name" value="SH3DOMAIN"/>
</dbReference>
<sequence>MALDFAATYKVLVLGDSNVGKTCIVHRYCDERYYDTYISTIGIDFKQKIINLDGTPIKLQIWDTAGQERFRTLTTAYYRGAMGILLMYDVTSLESFNHLSYWLRNIQENASPDVVKVLAANKCDATAHRAVDAERGQKIAENFDMPFFEVSCKENINIEEAFLTLARRIREQRGRRASLFEASEREGADSVIKAQSPSQQGDAWRMEAIVEYNYVAQEDDELTLKKGDIITEIKMMLGGWWEGTLRDKRGMFPDNFVKVLESSATSGGSSGSNSETVNNVKPDEVTLRNGSGRRLCKVLYSYEPCNEDELTLVPQDSIEFMGEVEEGWWRGRLRGRVGVFPSNFVSPPVLEEQDKHKDRDKKELYRVLFPYEAANEDELTLVEGEIVTLLSKDAPDKGWWKGELRGQVGLFPDNFVEIIGVKNEQQEQEQWHESASVSIKSSIRHSHQLKKSEKAHVRISLDPKNMHPSNISDHFPVIDGTKKALSTSLSSVSSLTSTGSGGGDKKATGGHSIISSLKRLVSDVGNNNGIGNTSAALGEELDGVERGEGAPLLHLTASRAKAPRRRLPSSQYLRYYTAGSGVSAPPMLPVLSTTFPALPEDDLFNGRADTEQIPDEETDGLAAKARRKAPWVEELKMNQMERKKIAVERTDKAEVKKERTFSRLITPTNAADSVDKADADNDDSKQKETKSPRADASPHADHSPATPSGQPAYVPYALYSKLLERVAALEEKQAVLQLTVGQLSEQLVPLLANASINNKV</sequence>
<dbReference type="Gene3D" id="3.40.50.300">
    <property type="entry name" value="P-loop containing nucleotide triphosphate hydrolases"/>
    <property type="match status" value="1"/>
</dbReference>
<feature type="domain" description="SH3" evidence="12">
    <location>
        <begin position="360"/>
        <end position="421"/>
    </location>
</feature>
<dbReference type="CDD" id="cd11875">
    <property type="entry name" value="SH3_CD2AP-like_3"/>
    <property type="match status" value="1"/>
</dbReference>
<proteinExistence type="inferred from homology"/>
<dbReference type="FunFam" id="3.40.50.300:FF:001018">
    <property type="entry name" value="Rab family GTPase"/>
    <property type="match status" value="1"/>
</dbReference>
<evidence type="ECO:0000256" key="3">
    <source>
        <dbReference type="ARBA" id="ARBA00022741"/>
    </source>
</evidence>
<dbReference type="InterPro" id="IPR050305">
    <property type="entry name" value="Small_GTPase_Rab"/>
</dbReference>
<evidence type="ECO:0000313" key="14">
    <source>
        <dbReference type="RefSeq" id="XP_014486714.1"/>
    </source>
</evidence>
<keyword evidence="6" id="KW-0636">Prenylation</keyword>
<keyword evidence="3" id="KW-0547">Nucleotide-binding</keyword>
<evidence type="ECO:0000256" key="2">
    <source>
        <dbReference type="ARBA" id="ARBA00022443"/>
    </source>
</evidence>
<dbReference type="InterPro" id="IPR036028">
    <property type="entry name" value="SH3-like_dom_sf"/>
</dbReference>
<dbReference type="InterPro" id="IPR005225">
    <property type="entry name" value="Small_GTP-bd"/>
</dbReference>
<feature type="compositionally biased region" description="Basic and acidic residues" evidence="11">
    <location>
        <begin position="673"/>
        <end position="702"/>
    </location>
</feature>
<dbReference type="Pfam" id="PF14604">
    <property type="entry name" value="SH3_9"/>
    <property type="match status" value="2"/>
</dbReference>
<dbReference type="SUPFAM" id="SSF50044">
    <property type="entry name" value="SH3-domain"/>
    <property type="match status" value="3"/>
</dbReference>
<dbReference type="AlphaFoldDB" id="A0A6P3Y9R3"/>
<dbReference type="PROSITE" id="PS50002">
    <property type="entry name" value="SH3"/>
    <property type="match status" value="3"/>
</dbReference>
<feature type="region of interest" description="Disordered" evidence="11">
    <location>
        <begin position="649"/>
        <end position="711"/>
    </location>
</feature>
<evidence type="ECO:0000256" key="4">
    <source>
        <dbReference type="ARBA" id="ARBA00023134"/>
    </source>
</evidence>
<dbReference type="Pfam" id="PF00071">
    <property type="entry name" value="Ras"/>
    <property type="match status" value="1"/>
</dbReference>
<dbReference type="SMART" id="SM00174">
    <property type="entry name" value="RHO"/>
    <property type="match status" value="1"/>
</dbReference>
<dbReference type="SMART" id="SM00175">
    <property type="entry name" value="RAB"/>
    <property type="match status" value="1"/>
</dbReference>
<dbReference type="CDD" id="cd11874">
    <property type="entry name" value="SH3_CD2AP-like_2"/>
    <property type="match status" value="1"/>
</dbReference>
<comment type="function">
    <text evidence="7">Protein transport. Probably involved in vesicular traffic from ER to Golgi.</text>
</comment>
<feature type="compositionally biased region" description="Basic and acidic residues" evidence="11">
    <location>
        <begin position="649"/>
        <end position="661"/>
    </location>
</feature>
<dbReference type="CDD" id="cd00154">
    <property type="entry name" value="Rab"/>
    <property type="match status" value="1"/>
</dbReference>
<protein>
    <recommendedName>
        <fullName evidence="8">Ras-related protein Rab-1</fullName>
    </recommendedName>
    <alternativeName>
        <fullName evidence="9">Small GTP-binding protein rab1</fullName>
    </alternativeName>
</protein>
<dbReference type="PANTHER" id="PTHR47980">
    <property type="entry name" value="LD44762P"/>
    <property type="match status" value="1"/>
</dbReference>
<dbReference type="SMART" id="SM00176">
    <property type="entry name" value="RAN"/>
    <property type="match status" value="1"/>
</dbReference>
<keyword evidence="2 10" id="KW-0728">SH3 domain</keyword>
<name>A0A6P3Y9R3_DINQU</name>
<evidence type="ECO:0000256" key="10">
    <source>
        <dbReference type="PROSITE-ProRule" id="PRU00192"/>
    </source>
</evidence>
<dbReference type="NCBIfam" id="TIGR00231">
    <property type="entry name" value="small_GTP"/>
    <property type="match status" value="1"/>
</dbReference>
<dbReference type="PROSITE" id="PS51421">
    <property type="entry name" value="RAS"/>
    <property type="match status" value="1"/>
</dbReference>
<evidence type="ECO:0000256" key="8">
    <source>
        <dbReference type="ARBA" id="ARBA00067099"/>
    </source>
</evidence>
<gene>
    <name evidence="14" type="primary">LOC106750712</name>
</gene>
<keyword evidence="4" id="KW-0342">GTP-binding</keyword>
<dbReference type="InterPro" id="IPR001452">
    <property type="entry name" value="SH3_domain"/>
</dbReference>
<dbReference type="InterPro" id="IPR001806">
    <property type="entry name" value="Small_GTPase"/>
</dbReference>
<dbReference type="OrthoDB" id="73680at2759"/>
<evidence type="ECO:0000256" key="11">
    <source>
        <dbReference type="SAM" id="MobiDB-lite"/>
    </source>
</evidence>
<evidence type="ECO:0000313" key="13">
    <source>
        <dbReference type="Proteomes" id="UP000515204"/>
    </source>
</evidence>
<dbReference type="Proteomes" id="UP000515204">
    <property type="component" value="Unplaced"/>
</dbReference>
<dbReference type="KEGG" id="dqu:106750712"/>
<dbReference type="CDD" id="cd11873">
    <property type="entry name" value="SH3_CD2AP-like_1"/>
    <property type="match status" value="1"/>
</dbReference>
<dbReference type="SUPFAM" id="SSF52540">
    <property type="entry name" value="P-loop containing nucleoside triphosphate hydrolases"/>
    <property type="match status" value="1"/>
</dbReference>
<reference evidence="14" key="1">
    <citation type="submission" date="2025-08" db="UniProtKB">
        <authorList>
            <consortium name="RefSeq"/>
        </authorList>
    </citation>
    <scope>IDENTIFICATION</scope>
</reference>
<dbReference type="RefSeq" id="XP_014486714.1">
    <property type="nucleotide sequence ID" value="XM_014631228.1"/>
</dbReference>
<dbReference type="GeneID" id="106750712"/>
<dbReference type="GO" id="GO:0003924">
    <property type="term" value="F:GTPase activity"/>
    <property type="evidence" value="ECO:0007669"/>
    <property type="project" value="InterPro"/>
</dbReference>
<dbReference type="SMART" id="SM00326">
    <property type="entry name" value="SH3"/>
    <property type="match status" value="3"/>
</dbReference>
<evidence type="ECO:0000259" key="12">
    <source>
        <dbReference type="PROSITE" id="PS50002"/>
    </source>
</evidence>
<evidence type="ECO:0000256" key="5">
    <source>
        <dbReference type="ARBA" id="ARBA00023288"/>
    </source>
</evidence>